<sequence>LAFHSTTHNQVFLSYLVTDSQSGGLDLNPGHFSQLIALMCLFQIAYQFYLYP</sequence>
<name>A0A0C9W7M0_9AGAM</name>
<keyword evidence="1" id="KW-0472">Membrane</keyword>
<dbReference type="HOGENOM" id="CLU_3087517_0_0_1"/>
<accession>A0A0C9W7M0</accession>
<keyword evidence="3" id="KW-1185">Reference proteome</keyword>
<evidence type="ECO:0000313" key="3">
    <source>
        <dbReference type="Proteomes" id="UP000053820"/>
    </source>
</evidence>
<evidence type="ECO:0000313" key="2">
    <source>
        <dbReference type="EMBL" id="KIJ58881.1"/>
    </source>
</evidence>
<organism evidence="2 3">
    <name type="scientific">Hydnomerulius pinastri MD-312</name>
    <dbReference type="NCBI Taxonomy" id="994086"/>
    <lineage>
        <taxon>Eukaryota</taxon>
        <taxon>Fungi</taxon>
        <taxon>Dikarya</taxon>
        <taxon>Basidiomycota</taxon>
        <taxon>Agaricomycotina</taxon>
        <taxon>Agaricomycetes</taxon>
        <taxon>Agaricomycetidae</taxon>
        <taxon>Boletales</taxon>
        <taxon>Boletales incertae sedis</taxon>
        <taxon>Leucogyrophana</taxon>
    </lineage>
</organism>
<proteinExistence type="predicted"/>
<evidence type="ECO:0000256" key="1">
    <source>
        <dbReference type="SAM" id="Phobius"/>
    </source>
</evidence>
<feature type="non-terminal residue" evidence="2">
    <location>
        <position position="52"/>
    </location>
</feature>
<dbReference type="AlphaFoldDB" id="A0A0C9W7M0"/>
<reference evidence="2 3" key="1">
    <citation type="submission" date="2014-04" db="EMBL/GenBank/DDBJ databases">
        <title>Evolutionary Origins and Diversification of the Mycorrhizal Mutualists.</title>
        <authorList>
            <consortium name="DOE Joint Genome Institute"/>
            <consortium name="Mycorrhizal Genomics Consortium"/>
            <person name="Kohler A."/>
            <person name="Kuo A."/>
            <person name="Nagy L.G."/>
            <person name="Floudas D."/>
            <person name="Copeland A."/>
            <person name="Barry K.W."/>
            <person name="Cichocki N."/>
            <person name="Veneault-Fourrey C."/>
            <person name="LaButti K."/>
            <person name="Lindquist E.A."/>
            <person name="Lipzen A."/>
            <person name="Lundell T."/>
            <person name="Morin E."/>
            <person name="Murat C."/>
            <person name="Riley R."/>
            <person name="Ohm R."/>
            <person name="Sun H."/>
            <person name="Tunlid A."/>
            <person name="Henrissat B."/>
            <person name="Grigoriev I.V."/>
            <person name="Hibbett D.S."/>
            <person name="Martin F."/>
        </authorList>
    </citation>
    <scope>NUCLEOTIDE SEQUENCE [LARGE SCALE GENOMIC DNA]</scope>
    <source>
        <strain evidence="2 3">MD-312</strain>
    </source>
</reference>
<dbReference type="Proteomes" id="UP000053820">
    <property type="component" value="Unassembled WGS sequence"/>
</dbReference>
<gene>
    <name evidence="2" type="ORF">HYDPIDRAFT_101814</name>
</gene>
<dbReference type="EMBL" id="KN839906">
    <property type="protein sequence ID" value="KIJ58881.1"/>
    <property type="molecule type" value="Genomic_DNA"/>
</dbReference>
<keyword evidence="1" id="KW-1133">Transmembrane helix</keyword>
<feature type="transmembrane region" description="Helical" evidence="1">
    <location>
        <begin position="32"/>
        <end position="51"/>
    </location>
</feature>
<dbReference type="OrthoDB" id="10262656at2759"/>
<keyword evidence="1" id="KW-0812">Transmembrane</keyword>
<protein>
    <submittedName>
        <fullName evidence="2">Uncharacterized protein</fullName>
    </submittedName>
</protein>